<dbReference type="Proteomes" id="UP001299970">
    <property type="component" value="Unassembled WGS sequence"/>
</dbReference>
<comment type="caution">
    <text evidence="5">The sequence shown here is derived from an EMBL/GenBank/DDBJ whole genome shotgun (WGS) entry which is preliminary data.</text>
</comment>
<feature type="domain" description="HTH araC/xylS-type" evidence="4">
    <location>
        <begin position="245"/>
        <end position="343"/>
    </location>
</feature>
<evidence type="ECO:0000256" key="2">
    <source>
        <dbReference type="ARBA" id="ARBA00023125"/>
    </source>
</evidence>
<dbReference type="InterPro" id="IPR018060">
    <property type="entry name" value="HTH_AraC"/>
</dbReference>
<keyword evidence="6" id="KW-1185">Reference proteome</keyword>
<dbReference type="SMART" id="SM00342">
    <property type="entry name" value="HTH_ARAC"/>
    <property type="match status" value="1"/>
</dbReference>
<dbReference type="InterPro" id="IPR035418">
    <property type="entry name" value="AraC-bd_2"/>
</dbReference>
<gene>
    <name evidence="5" type="ORF">MMF94_24975</name>
</gene>
<dbReference type="InterPro" id="IPR009057">
    <property type="entry name" value="Homeodomain-like_sf"/>
</dbReference>
<dbReference type="PANTHER" id="PTHR46796:SF12">
    <property type="entry name" value="HTH-TYPE DNA-BINDING TRANSCRIPTIONAL ACTIVATOR EUTR"/>
    <property type="match status" value="1"/>
</dbReference>
<accession>A0ABS9TKB5</accession>
<evidence type="ECO:0000259" key="4">
    <source>
        <dbReference type="PROSITE" id="PS01124"/>
    </source>
</evidence>
<evidence type="ECO:0000313" key="6">
    <source>
        <dbReference type="Proteomes" id="UP001299970"/>
    </source>
</evidence>
<evidence type="ECO:0000256" key="1">
    <source>
        <dbReference type="ARBA" id="ARBA00023015"/>
    </source>
</evidence>
<proteinExistence type="predicted"/>
<dbReference type="InterPro" id="IPR050204">
    <property type="entry name" value="AraC_XylS_family_regulators"/>
</dbReference>
<dbReference type="SUPFAM" id="SSF46689">
    <property type="entry name" value="Homeodomain-like"/>
    <property type="match status" value="2"/>
</dbReference>
<evidence type="ECO:0000313" key="5">
    <source>
        <dbReference type="EMBL" id="MCH6168960.1"/>
    </source>
</evidence>
<dbReference type="Pfam" id="PF14525">
    <property type="entry name" value="AraC_binding_2"/>
    <property type="match status" value="1"/>
</dbReference>
<dbReference type="RefSeq" id="WP_241039610.1">
    <property type="nucleotide sequence ID" value="NZ_BAAAJF010000040.1"/>
</dbReference>
<sequence length="357" mass="39419">MQKLISNSGQAERLPRFGDRRTLLLARHEICRSAPLDVFQSALNGFFYPGGRIEAPEFRPTPVDSLLRAGRLNQVTVAFVRYGTEAMADGGELGAYHVNVPISGAVASACGPRETVAIPTRATVFTPREHSVLRSWREDASQIWVKIEKSALETEIEALLGRPIAGDVQFELAMDLTTPRAQSWLSVLRLILMELDRPGDALERSPTYGNQLEKTLISGLVRTQAHDHLEGLCGAVRPARPRTVKRVVDLIEAGPEVNYTLSDLARHAGVGARRLEIAFQESLNTSPMGYLRKVRLDRARADLLAGAEPVMSVAYRWGFNHLGRFAATYRRTYGELPSETVRGKRGVWVFPSPPAVG</sequence>
<dbReference type="Gene3D" id="1.10.10.60">
    <property type="entry name" value="Homeodomain-like"/>
    <property type="match status" value="1"/>
</dbReference>
<organism evidence="5 6">
    <name type="scientific">Pseudonocardia alaniniphila</name>
    <dbReference type="NCBI Taxonomy" id="75291"/>
    <lineage>
        <taxon>Bacteria</taxon>
        <taxon>Bacillati</taxon>
        <taxon>Actinomycetota</taxon>
        <taxon>Actinomycetes</taxon>
        <taxon>Pseudonocardiales</taxon>
        <taxon>Pseudonocardiaceae</taxon>
        <taxon>Pseudonocardia</taxon>
    </lineage>
</organism>
<protein>
    <submittedName>
        <fullName evidence="5">AraC family transcriptional regulator</fullName>
    </submittedName>
</protein>
<dbReference type="Pfam" id="PF12833">
    <property type="entry name" value="HTH_18"/>
    <property type="match status" value="1"/>
</dbReference>
<dbReference type="InterPro" id="IPR018062">
    <property type="entry name" value="HTH_AraC-typ_CS"/>
</dbReference>
<dbReference type="EMBL" id="JAKXMK010000023">
    <property type="protein sequence ID" value="MCH6168960.1"/>
    <property type="molecule type" value="Genomic_DNA"/>
</dbReference>
<keyword evidence="3" id="KW-0804">Transcription</keyword>
<dbReference type="PROSITE" id="PS01124">
    <property type="entry name" value="HTH_ARAC_FAMILY_2"/>
    <property type="match status" value="1"/>
</dbReference>
<keyword evidence="2" id="KW-0238">DNA-binding</keyword>
<name>A0ABS9TKB5_9PSEU</name>
<evidence type="ECO:0000256" key="3">
    <source>
        <dbReference type="ARBA" id="ARBA00023163"/>
    </source>
</evidence>
<reference evidence="5 6" key="1">
    <citation type="submission" date="2022-03" db="EMBL/GenBank/DDBJ databases">
        <title>Pseudonocardia alaer sp. nov., a novel actinomycete isolated from reed forest soil.</title>
        <authorList>
            <person name="Wang L."/>
        </authorList>
    </citation>
    <scope>NUCLEOTIDE SEQUENCE [LARGE SCALE GENOMIC DNA]</scope>
    <source>
        <strain evidence="5 6">Y-16303</strain>
    </source>
</reference>
<keyword evidence="1" id="KW-0805">Transcription regulation</keyword>
<dbReference type="PANTHER" id="PTHR46796">
    <property type="entry name" value="HTH-TYPE TRANSCRIPTIONAL ACTIVATOR RHAS-RELATED"/>
    <property type="match status" value="1"/>
</dbReference>
<dbReference type="PROSITE" id="PS00041">
    <property type="entry name" value="HTH_ARAC_FAMILY_1"/>
    <property type="match status" value="1"/>
</dbReference>